<protein>
    <submittedName>
        <fullName evidence="2">GIY-YIG nuclease family protein</fullName>
    </submittedName>
</protein>
<dbReference type="EMBL" id="SMJU01000017">
    <property type="protein sequence ID" value="TDB60405.1"/>
    <property type="molecule type" value="Genomic_DNA"/>
</dbReference>
<dbReference type="Proteomes" id="UP000295706">
    <property type="component" value="Unassembled WGS sequence"/>
</dbReference>
<evidence type="ECO:0000259" key="1">
    <source>
        <dbReference type="PROSITE" id="PS50164"/>
    </source>
</evidence>
<reference evidence="2 3" key="1">
    <citation type="submission" date="2019-02" db="EMBL/GenBank/DDBJ databases">
        <title>Arundinibacter roseus gen. nov., sp. nov., a new member of the family Cytophagaceae.</title>
        <authorList>
            <person name="Szuroczki S."/>
            <person name="Khayer B."/>
            <person name="Sproer C."/>
            <person name="Toumi M."/>
            <person name="Szabo A."/>
            <person name="Felfoldi T."/>
            <person name="Schumann P."/>
            <person name="Toth E."/>
        </authorList>
    </citation>
    <scope>NUCLEOTIDE SEQUENCE [LARGE SCALE GENOMIC DNA]</scope>
    <source>
        <strain evidence="2 3">DMA-k-7a</strain>
    </source>
</reference>
<proteinExistence type="predicted"/>
<dbReference type="AlphaFoldDB" id="A0A4V6P8I4"/>
<dbReference type="RefSeq" id="WP_132121422.1">
    <property type="nucleotide sequence ID" value="NZ_SMJU01000017.1"/>
</dbReference>
<dbReference type="Gene3D" id="3.40.1440.10">
    <property type="entry name" value="GIY-YIG endonuclease"/>
    <property type="match status" value="1"/>
</dbReference>
<dbReference type="PROSITE" id="PS50164">
    <property type="entry name" value="GIY_YIG"/>
    <property type="match status" value="1"/>
</dbReference>
<evidence type="ECO:0000313" key="2">
    <source>
        <dbReference type="EMBL" id="TDB60405.1"/>
    </source>
</evidence>
<dbReference type="SUPFAM" id="SSF82771">
    <property type="entry name" value="GIY-YIG endonuclease"/>
    <property type="match status" value="1"/>
</dbReference>
<name>A0A4V6P8I4_9BACT</name>
<dbReference type="InterPro" id="IPR000305">
    <property type="entry name" value="GIY-YIG_endonuc"/>
</dbReference>
<feature type="domain" description="GIY-YIG" evidence="1">
    <location>
        <begin position="59"/>
        <end position="154"/>
    </location>
</feature>
<keyword evidence="3" id="KW-1185">Reference proteome</keyword>
<accession>A0A4V6P8I4</accession>
<evidence type="ECO:0000313" key="3">
    <source>
        <dbReference type="Proteomes" id="UP000295706"/>
    </source>
</evidence>
<organism evidence="2 3">
    <name type="scientific">Arundinibacter roseus</name>
    <dbReference type="NCBI Taxonomy" id="2070510"/>
    <lineage>
        <taxon>Bacteria</taxon>
        <taxon>Pseudomonadati</taxon>
        <taxon>Bacteroidota</taxon>
        <taxon>Cytophagia</taxon>
        <taxon>Cytophagales</taxon>
        <taxon>Spirosomataceae</taxon>
        <taxon>Arundinibacter</taxon>
    </lineage>
</organism>
<comment type="caution">
    <text evidence="2">The sequence shown here is derived from an EMBL/GenBank/DDBJ whole genome shotgun (WGS) entry which is preliminary data.</text>
</comment>
<dbReference type="Pfam" id="PF01541">
    <property type="entry name" value="GIY-YIG"/>
    <property type="match status" value="1"/>
</dbReference>
<dbReference type="InterPro" id="IPR035901">
    <property type="entry name" value="GIY-YIG_endonuc_sf"/>
</dbReference>
<dbReference type="OrthoDB" id="1494647at2"/>
<dbReference type="CDD" id="cd00719">
    <property type="entry name" value="GIY-YIG_SF"/>
    <property type="match status" value="1"/>
</dbReference>
<gene>
    <name evidence="2" type="ORF">EZE20_20960</name>
</gene>
<sequence>MGIQYFDPTTERDTRSMFLKYRRKFIICPDQWETLQGQHETLDWKEVHFQPSNQESLPEKEGLYMFMASPKKLNASFLNYLLYVGETDNLRRRFGDYLRKRDSPKSGQYKVYTIIDDFPEHLHFRYIELEGYDMKKRRELETQFLIAFLPPINSRFPQQLQSIIEGAYGQ</sequence>